<dbReference type="InterPro" id="IPR036691">
    <property type="entry name" value="Endo/exonu/phosph_ase_sf"/>
</dbReference>
<comment type="caution">
    <text evidence="1">The sequence shown here is derived from an EMBL/GenBank/DDBJ whole genome shotgun (WGS) entry which is preliminary data.</text>
</comment>
<evidence type="ECO:0000313" key="2">
    <source>
        <dbReference type="Proteomes" id="UP001054889"/>
    </source>
</evidence>
<reference evidence="1" key="1">
    <citation type="journal article" date="2018" name="DNA Res.">
        <title>Multiple hybrid de novo genome assembly of finger millet, an orphan allotetraploid crop.</title>
        <authorList>
            <person name="Hatakeyama M."/>
            <person name="Aluri S."/>
            <person name="Balachadran M.T."/>
            <person name="Sivarajan S.R."/>
            <person name="Patrignani A."/>
            <person name="Gruter S."/>
            <person name="Poveda L."/>
            <person name="Shimizu-Inatsugi R."/>
            <person name="Baeten J."/>
            <person name="Francoijs K.J."/>
            <person name="Nataraja K.N."/>
            <person name="Reddy Y.A.N."/>
            <person name="Phadnis S."/>
            <person name="Ravikumar R.L."/>
            <person name="Schlapbach R."/>
            <person name="Sreeman S.M."/>
            <person name="Shimizu K.K."/>
        </authorList>
    </citation>
    <scope>NUCLEOTIDE SEQUENCE</scope>
</reference>
<name>A0AAV5C0B6_ELECO</name>
<reference evidence="1" key="2">
    <citation type="submission" date="2021-12" db="EMBL/GenBank/DDBJ databases">
        <title>Resequencing data analysis of finger millet.</title>
        <authorList>
            <person name="Hatakeyama M."/>
            <person name="Aluri S."/>
            <person name="Balachadran M.T."/>
            <person name="Sivarajan S.R."/>
            <person name="Poveda L."/>
            <person name="Shimizu-Inatsugi R."/>
            <person name="Schlapbach R."/>
            <person name="Sreeman S.M."/>
            <person name="Shimizu K.K."/>
        </authorList>
    </citation>
    <scope>NUCLEOTIDE SEQUENCE</scope>
</reference>
<gene>
    <name evidence="1" type="primary">ga08076</name>
    <name evidence="1" type="ORF">PR202_ga08076</name>
</gene>
<organism evidence="1 2">
    <name type="scientific">Eleusine coracana subsp. coracana</name>
    <dbReference type="NCBI Taxonomy" id="191504"/>
    <lineage>
        <taxon>Eukaryota</taxon>
        <taxon>Viridiplantae</taxon>
        <taxon>Streptophyta</taxon>
        <taxon>Embryophyta</taxon>
        <taxon>Tracheophyta</taxon>
        <taxon>Spermatophyta</taxon>
        <taxon>Magnoliopsida</taxon>
        <taxon>Liliopsida</taxon>
        <taxon>Poales</taxon>
        <taxon>Poaceae</taxon>
        <taxon>PACMAD clade</taxon>
        <taxon>Chloridoideae</taxon>
        <taxon>Cynodonteae</taxon>
        <taxon>Eleusininae</taxon>
        <taxon>Eleusine</taxon>
    </lineage>
</organism>
<proteinExistence type="predicted"/>
<dbReference type="PANTHER" id="PTHR33710">
    <property type="entry name" value="BNAC02G09200D PROTEIN"/>
    <property type="match status" value="1"/>
</dbReference>
<sequence>MHANEKLGVKNPNSNRISPFKSIINDCGLINLGYHEPDYTWINRRHASKAISQRLDTCLANHAWCVLFPNTNVYHLPLLFVIMPLFLLFPSQIPSVGKRVLSLKIGGSENDFQEGSKNVWSQFSHLPFHKRTRQLGHHLFLWSKRNNLPLTVNLIILLSLN</sequence>
<accession>A0AAV5C0B6</accession>
<protein>
    <submittedName>
        <fullName evidence="1">Uncharacterized protein</fullName>
    </submittedName>
</protein>
<dbReference type="SUPFAM" id="SSF56219">
    <property type="entry name" value="DNase I-like"/>
    <property type="match status" value="1"/>
</dbReference>
<dbReference type="PANTHER" id="PTHR33710:SF79">
    <property type="entry name" value="OS06G0205337 PROTEIN"/>
    <property type="match status" value="1"/>
</dbReference>
<dbReference type="AlphaFoldDB" id="A0AAV5C0B6"/>
<evidence type="ECO:0000313" key="1">
    <source>
        <dbReference type="EMBL" id="GJM91676.1"/>
    </source>
</evidence>
<dbReference type="Gene3D" id="3.60.10.10">
    <property type="entry name" value="Endonuclease/exonuclease/phosphatase"/>
    <property type="match status" value="1"/>
</dbReference>
<dbReference type="EMBL" id="BQKI01000003">
    <property type="protein sequence ID" value="GJM91676.1"/>
    <property type="molecule type" value="Genomic_DNA"/>
</dbReference>
<keyword evidence="2" id="KW-1185">Reference proteome</keyword>
<dbReference type="Proteomes" id="UP001054889">
    <property type="component" value="Unassembled WGS sequence"/>
</dbReference>